<dbReference type="EMBL" id="JAHTBI010000143">
    <property type="protein sequence ID" value="MBV6290414.1"/>
    <property type="molecule type" value="Genomic_DNA"/>
</dbReference>
<accession>A0A9Q2XS79</accession>
<organism evidence="2 3">
    <name type="scientific">Pseudomonas aegrilactucae</name>
    <dbReference type="NCBI Taxonomy" id="2854028"/>
    <lineage>
        <taxon>Bacteria</taxon>
        <taxon>Pseudomonadati</taxon>
        <taxon>Pseudomonadota</taxon>
        <taxon>Gammaproteobacteria</taxon>
        <taxon>Pseudomonadales</taxon>
        <taxon>Pseudomonadaceae</taxon>
        <taxon>Pseudomonas</taxon>
    </lineage>
</organism>
<name>A0A9Q2XS79_9PSED</name>
<sequence>MSELTTLHTAITEAVQAAMPLLATVGAYAEATEGTALPALFHSITDMRSGTDPGDGRSAVIATVRARITVATGTPQARLHAGMLAAQLIDLLRQQRWGLDFVEGACNVHASTDASTGAVAGDVTWNVQWEQVVLLGRTEWPWPDQPPGTLAFAFSPDTGPAHKDAYQAPEDLA</sequence>
<feature type="region of interest" description="Disordered" evidence="1">
    <location>
        <begin position="154"/>
        <end position="173"/>
    </location>
</feature>
<comment type="caution">
    <text evidence="2">The sequence shown here is derived from an EMBL/GenBank/DDBJ whole genome shotgun (WGS) entry which is preliminary data.</text>
</comment>
<dbReference type="Proteomes" id="UP001106592">
    <property type="component" value="Unassembled WGS sequence"/>
</dbReference>
<gene>
    <name evidence="2" type="ORF">KUO17_25935</name>
</gene>
<evidence type="ECO:0000313" key="3">
    <source>
        <dbReference type="Proteomes" id="UP001106592"/>
    </source>
</evidence>
<evidence type="ECO:0000256" key="1">
    <source>
        <dbReference type="SAM" id="MobiDB-lite"/>
    </source>
</evidence>
<keyword evidence="3" id="KW-1185">Reference proteome</keyword>
<dbReference type="RefSeq" id="WP_217978406.1">
    <property type="nucleotide sequence ID" value="NZ_JAHTBI010000143.1"/>
</dbReference>
<proteinExistence type="predicted"/>
<reference evidence="2" key="1">
    <citation type="journal article" date="2022" name="Int. J. Syst. Evol. Microbiol.">
        <title>Pseudomonas aegrilactucae sp. nov. and Pseudomonas morbosilactucae sp. nov., pathogens causing bacterial rot of lettuce in Japan.</title>
        <authorList>
            <person name="Sawada H."/>
            <person name="Fujikawa T."/>
            <person name="Satou M."/>
        </authorList>
    </citation>
    <scope>NUCLEOTIDE SEQUENCE</scope>
    <source>
        <strain evidence="2">MAFF 301350</strain>
    </source>
</reference>
<evidence type="ECO:0000313" key="2">
    <source>
        <dbReference type="EMBL" id="MBV6290414.1"/>
    </source>
</evidence>
<evidence type="ECO:0008006" key="4">
    <source>
        <dbReference type="Google" id="ProtNLM"/>
    </source>
</evidence>
<reference evidence="2" key="2">
    <citation type="journal article" date="2023" name="Plant Pathol.">
        <title>Dismantling and reorganizing Pseudomonas marginalis sensu#lato.</title>
        <authorList>
            <person name="Sawada H."/>
            <person name="Fujikawa T."/>
            <person name="Satou M."/>
        </authorList>
    </citation>
    <scope>NUCLEOTIDE SEQUENCE</scope>
    <source>
        <strain evidence="2">MAFF 301350</strain>
    </source>
</reference>
<protein>
    <recommendedName>
        <fullName evidence="4">Phage protein</fullName>
    </recommendedName>
</protein>
<dbReference type="AlphaFoldDB" id="A0A9Q2XS79"/>